<dbReference type="GO" id="GO:0009245">
    <property type="term" value="P:lipid A biosynthetic process"/>
    <property type="evidence" value="ECO:0007669"/>
    <property type="project" value="UniProtKB-UniRule"/>
</dbReference>
<evidence type="ECO:0000256" key="6">
    <source>
        <dbReference type="ARBA" id="ARBA00022516"/>
    </source>
</evidence>
<feature type="active site" evidence="19">
    <location>
        <position position="367"/>
    </location>
</feature>
<keyword evidence="6 18" id="KW-0444">Lipid biosynthesis</keyword>
<dbReference type="PANTHER" id="PTHR33694">
    <property type="entry name" value="UDP-3-O-ACYL-N-ACETYLGLUCOSAMINE DEACETYLASE 1, MITOCHONDRIAL-RELATED"/>
    <property type="match status" value="1"/>
</dbReference>
<comment type="cofactor">
    <cofactor evidence="1 18">
        <name>Zn(2+)</name>
        <dbReference type="ChEBI" id="CHEBI:29105"/>
    </cofactor>
</comment>
<evidence type="ECO:0000256" key="17">
    <source>
        <dbReference type="ARBA" id="ARBA00061355"/>
    </source>
</evidence>
<comment type="function">
    <text evidence="2 18">Catalyzes the hydrolysis of UDP-3-O-myristoyl-N-acetylglucosamine to form UDP-3-O-myristoylglucosamine and acetate, the committed step in lipid A biosynthesis.</text>
</comment>
<evidence type="ECO:0000256" key="15">
    <source>
        <dbReference type="ARBA" id="ARBA00025049"/>
    </source>
</evidence>
<dbReference type="Gene3D" id="3.30.230.20">
    <property type="entry name" value="lpxc deacetylase, domain 1"/>
    <property type="match status" value="1"/>
</dbReference>
<comment type="similarity">
    <text evidence="17">In the C-terminal section; belongs to the thioester dehydratase family.</text>
</comment>
<dbReference type="Proteomes" id="UP000199452">
    <property type="component" value="Unassembled WGS sequence"/>
</dbReference>
<dbReference type="EC" id="4.2.1.59" evidence="19"/>
<comment type="similarity">
    <text evidence="18">Belongs to the LpxC family.</text>
</comment>
<evidence type="ECO:0000256" key="16">
    <source>
        <dbReference type="ARBA" id="ARBA00061221"/>
    </source>
</evidence>
<dbReference type="PANTHER" id="PTHR33694:SF1">
    <property type="entry name" value="UDP-3-O-ACYL-N-ACETYLGLUCOSAMINE DEACETYLASE 1, MITOCHONDRIAL-RELATED"/>
    <property type="match status" value="1"/>
</dbReference>
<comment type="catalytic activity">
    <reaction evidence="19">
        <text>a (3R)-hydroxyacyl-[ACP] = a (2E)-enoyl-[ACP] + H2O</text>
        <dbReference type="Rhea" id="RHEA:13097"/>
        <dbReference type="Rhea" id="RHEA-COMP:9925"/>
        <dbReference type="Rhea" id="RHEA-COMP:9945"/>
        <dbReference type="ChEBI" id="CHEBI:15377"/>
        <dbReference type="ChEBI" id="CHEBI:78784"/>
        <dbReference type="ChEBI" id="CHEBI:78827"/>
        <dbReference type="EC" id="4.2.1.59"/>
    </reaction>
</comment>
<organism evidence="20 21">
    <name type="scientific">Williamwhitmania taraxaci</name>
    <dbReference type="NCBI Taxonomy" id="1640674"/>
    <lineage>
        <taxon>Bacteria</taxon>
        <taxon>Pseudomonadati</taxon>
        <taxon>Bacteroidota</taxon>
        <taxon>Bacteroidia</taxon>
        <taxon>Bacteroidales</taxon>
        <taxon>Williamwhitmaniaceae</taxon>
        <taxon>Williamwhitmania</taxon>
    </lineage>
</organism>
<keyword evidence="5 19" id="KW-0963">Cytoplasm</keyword>
<evidence type="ECO:0000256" key="13">
    <source>
        <dbReference type="ARBA" id="ARBA00023268"/>
    </source>
</evidence>
<feature type="active site" description="Proton donor" evidence="18">
    <location>
        <position position="288"/>
    </location>
</feature>
<evidence type="ECO:0000256" key="14">
    <source>
        <dbReference type="ARBA" id="ARBA00024535"/>
    </source>
</evidence>
<keyword evidence="7 18" id="KW-0441">Lipid A biosynthesis</keyword>
<dbReference type="SUPFAM" id="SSF54211">
    <property type="entry name" value="Ribosomal protein S5 domain 2-like"/>
    <property type="match status" value="2"/>
</dbReference>
<dbReference type="HAMAP" id="MF_00406">
    <property type="entry name" value="FabZ"/>
    <property type="match status" value="1"/>
</dbReference>
<dbReference type="Pfam" id="PF07977">
    <property type="entry name" value="FabA"/>
    <property type="match status" value="1"/>
</dbReference>
<keyword evidence="10 18" id="KW-0862">Zinc</keyword>
<dbReference type="RefSeq" id="WP_092438460.1">
    <property type="nucleotide sequence ID" value="NZ_FMYP01000033.1"/>
</dbReference>
<evidence type="ECO:0000256" key="2">
    <source>
        <dbReference type="ARBA" id="ARBA00002923"/>
    </source>
</evidence>
<sequence length="465" mass="52181">MADKQHTIKEPVTLHGKGLHTGLQVELTICPAEENHGIKFLRTDLEGEPILDASAELVVDTSRGTTIEKNGVRISTIEHVMAALAGSCIDNAIVRINAPETPIMDGSSKYFVEAIESVGTVEQTADRNYFVIKEKIVYTDPKGNIEIVAYPDDEFKVDVLIDYKSRVLGNQYARMGSISEFNEEIGPCRTFVFFHELEFLLKNNLIKGGDLENAIVIMEHEVPQEELDRIADLFNKPRIHVKPEGFLNNLDLRYQNEPARHKLLDLIGDLTLLGQPIKGKIVAIRPGHHANTEFAKVLRKMARREALKGSAPEYNINQQPLLNIMQIQKILPHRPPFLLIDKIIALDDKSVVGVKNVTMNEGFFVGHFPEEPVMPGVLQIEAMAQVGGILVLHSVPDPENYLTYFLKIDKVKFKRKVVPGDTLIFKMEFVEPIRRGIATMYGQAYVGDTLVLEGELTAQITKFKE</sequence>
<reference evidence="20 21" key="1">
    <citation type="submission" date="2016-09" db="EMBL/GenBank/DDBJ databases">
        <authorList>
            <person name="Capua I."/>
            <person name="De Benedictis P."/>
            <person name="Joannis T."/>
            <person name="Lombin L.H."/>
            <person name="Cattoli G."/>
        </authorList>
    </citation>
    <scope>NUCLEOTIDE SEQUENCE [LARGE SCALE GENOMIC DNA]</scope>
    <source>
        <strain evidence="20 21">A7P-90m</strain>
    </source>
</reference>
<dbReference type="GO" id="GO:0016020">
    <property type="term" value="C:membrane"/>
    <property type="evidence" value="ECO:0007669"/>
    <property type="project" value="GOC"/>
</dbReference>
<comment type="subcellular location">
    <subcellularLocation>
        <location evidence="3 19">Cytoplasm</location>
    </subcellularLocation>
</comment>
<dbReference type="EMBL" id="FMYP01000033">
    <property type="protein sequence ID" value="SDC48114.1"/>
    <property type="molecule type" value="Genomic_DNA"/>
</dbReference>
<dbReference type="CDD" id="cd01288">
    <property type="entry name" value="FabZ"/>
    <property type="match status" value="1"/>
</dbReference>
<keyword evidence="13" id="KW-0511">Multifunctional enzyme</keyword>
<dbReference type="GO" id="GO:0006633">
    <property type="term" value="P:fatty acid biosynthetic process"/>
    <property type="evidence" value="ECO:0007669"/>
    <property type="project" value="UniProtKB-UniRule"/>
</dbReference>
<dbReference type="Pfam" id="PF03331">
    <property type="entry name" value="LpxC"/>
    <property type="match status" value="2"/>
</dbReference>
<gene>
    <name evidence="19" type="primary">fabZ</name>
    <name evidence="18" type="synonym">lpxC</name>
    <name evidence="20" type="ORF">SAMN05216323_103324</name>
</gene>
<dbReference type="EC" id="3.5.1.108" evidence="18"/>
<evidence type="ECO:0000256" key="11">
    <source>
        <dbReference type="ARBA" id="ARBA00023098"/>
    </source>
</evidence>
<dbReference type="OrthoDB" id="9772788at2"/>
<evidence type="ECO:0000256" key="4">
    <source>
        <dbReference type="ARBA" id="ARBA00005002"/>
    </source>
</evidence>
<comment type="similarity">
    <text evidence="19">Belongs to the thioester dehydratase family. FabZ subfamily.</text>
</comment>
<dbReference type="InterPro" id="IPR029069">
    <property type="entry name" value="HotDog_dom_sf"/>
</dbReference>
<dbReference type="NCBIfam" id="NF009667">
    <property type="entry name" value="PRK13188.1"/>
    <property type="match status" value="1"/>
</dbReference>
<comment type="function">
    <text evidence="15 19">Involved in unsaturated fatty acids biosynthesis. Catalyzes the dehydration of short chain beta-hydroxyacyl-ACPs and long chain saturated and unsaturated beta-hydroxyacyl-ACPs.</text>
</comment>
<evidence type="ECO:0000256" key="1">
    <source>
        <dbReference type="ARBA" id="ARBA00001947"/>
    </source>
</evidence>
<accession>A0A1G6LYJ3</accession>
<evidence type="ECO:0000256" key="10">
    <source>
        <dbReference type="ARBA" id="ARBA00022833"/>
    </source>
</evidence>
<evidence type="ECO:0000256" key="3">
    <source>
        <dbReference type="ARBA" id="ARBA00004496"/>
    </source>
</evidence>
<evidence type="ECO:0000256" key="18">
    <source>
        <dbReference type="HAMAP-Rule" id="MF_00388"/>
    </source>
</evidence>
<dbReference type="GO" id="GO:0005737">
    <property type="term" value="C:cytoplasm"/>
    <property type="evidence" value="ECO:0007669"/>
    <property type="project" value="UniProtKB-SubCell"/>
</dbReference>
<dbReference type="GO" id="GO:0103117">
    <property type="term" value="F:UDP-3-O-acyl-N-acetylglucosamine deacetylase activity"/>
    <property type="evidence" value="ECO:0007669"/>
    <property type="project" value="UniProtKB-UniRule"/>
</dbReference>
<comment type="similarity">
    <text evidence="16">In the N-terminal section; belongs to the LpxC family.</text>
</comment>
<evidence type="ECO:0000256" key="19">
    <source>
        <dbReference type="HAMAP-Rule" id="MF_00406"/>
    </source>
</evidence>
<evidence type="ECO:0000313" key="21">
    <source>
        <dbReference type="Proteomes" id="UP000199452"/>
    </source>
</evidence>
<dbReference type="InterPro" id="IPR013114">
    <property type="entry name" value="FabA_FabZ"/>
</dbReference>
<protein>
    <recommendedName>
        <fullName evidence="18 19">Multifunctional fusion protein</fullName>
    </recommendedName>
    <domain>
        <recommendedName>
            <fullName evidence="19">3-hydroxyacyl-[acyl-carrier-protein] dehydratase FabZ</fullName>
            <ecNumber evidence="19">4.2.1.59</ecNumber>
        </recommendedName>
        <alternativeName>
            <fullName evidence="19">(3R)-hydroxymyristoyl-[acyl-carrier-protein] dehydratase</fullName>
        </alternativeName>
        <alternativeName>
            <fullName evidence="19">Beta-hydroxyacyl-ACP dehydratase</fullName>
            <shortName evidence="19">(3R)-hydroxymyristoyl-ACP dehydrase</shortName>
        </alternativeName>
    </domain>
    <domain>
        <recommendedName>
            <fullName evidence="18">UDP-3-O-acyl-N-acetylglucosamine deacetylase</fullName>
            <shortName evidence="18">UDP-3-O-acyl-GlcNAc deacetylase</shortName>
            <ecNumber evidence="18">3.5.1.108</ecNumber>
        </recommendedName>
        <alternativeName>
            <fullName evidence="18">UDP-3-O-[R-3-hydroxymyristoyl]-N-acetylglucosamine deacetylase</fullName>
        </alternativeName>
    </domain>
</protein>
<dbReference type="InterPro" id="IPR004463">
    <property type="entry name" value="UDP-acyl_GlcNac_deAcase"/>
</dbReference>
<comment type="pathway">
    <text evidence="4 18">Glycolipid biosynthesis; lipid IV(A) biosynthesis; lipid IV(A) from (3R)-3-hydroxytetradecanoyl-[acyl-carrier-protein] and UDP-N-acetyl-alpha-D-glucosamine: step 2/6.</text>
</comment>
<dbReference type="NCBIfam" id="NF000582">
    <property type="entry name" value="PRK00006.1"/>
    <property type="match status" value="1"/>
</dbReference>
<evidence type="ECO:0000313" key="20">
    <source>
        <dbReference type="EMBL" id="SDC48114.1"/>
    </source>
</evidence>
<dbReference type="NCBIfam" id="TIGR01750">
    <property type="entry name" value="fabZ"/>
    <property type="match status" value="1"/>
</dbReference>
<dbReference type="InterPro" id="IPR011334">
    <property type="entry name" value="UDP-acyl_GlcNac_deAcase_C"/>
</dbReference>
<proteinExistence type="inferred from homology"/>
<feature type="binding site" evidence="18">
    <location>
        <position position="261"/>
    </location>
    <ligand>
        <name>Zn(2+)</name>
        <dbReference type="ChEBI" id="CHEBI:29105"/>
    </ligand>
</feature>
<dbReference type="InterPro" id="IPR015870">
    <property type="entry name" value="UDP-acyl_N-AcGlcN_deAcase_N"/>
</dbReference>
<keyword evidence="12 19" id="KW-0456">Lyase</keyword>
<evidence type="ECO:0000256" key="9">
    <source>
        <dbReference type="ARBA" id="ARBA00022801"/>
    </source>
</evidence>
<dbReference type="InterPro" id="IPR020568">
    <property type="entry name" value="Ribosomal_Su5_D2-typ_SF"/>
</dbReference>
<comment type="catalytic activity">
    <reaction evidence="14 18">
        <text>a UDP-3-O-[(3R)-3-hydroxyacyl]-N-acetyl-alpha-D-glucosamine + H2O = a UDP-3-O-[(3R)-3-hydroxyacyl]-alpha-D-glucosamine + acetate</text>
        <dbReference type="Rhea" id="RHEA:67816"/>
        <dbReference type="ChEBI" id="CHEBI:15377"/>
        <dbReference type="ChEBI" id="CHEBI:30089"/>
        <dbReference type="ChEBI" id="CHEBI:137740"/>
        <dbReference type="ChEBI" id="CHEBI:173225"/>
        <dbReference type="EC" id="3.5.1.108"/>
    </reaction>
</comment>
<feature type="binding site" evidence="18">
    <location>
        <position position="265"/>
    </location>
    <ligand>
        <name>Zn(2+)</name>
        <dbReference type="ChEBI" id="CHEBI:29105"/>
    </ligand>
</feature>
<dbReference type="GO" id="GO:0019171">
    <property type="term" value="F:(3R)-hydroxyacyl-[acyl-carrier-protein] dehydratase activity"/>
    <property type="evidence" value="ECO:0007669"/>
    <property type="project" value="UniProtKB-EC"/>
</dbReference>
<dbReference type="InterPro" id="IPR010084">
    <property type="entry name" value="FabZ"/>
</dbReference>
<keyword evidence="11 18" id="KW-0443">Lipid metabolism</keyword>
<evidence type="ECO:0000256" key="5">
    <source>
        <dbReference type="ARBA" id="ARBA00022490"/>
    </source>
</evidence>
<dbReference type="Gene3D" id="3.30.1700.10">
    <property type="entry name" value="lpxc deacetylase, domain 2"/>
    <property type="match status" value="1"/>
</dbReference>
<feature type="binding site" evidence="18">
    <location>
        <position position="79"/>
    </location>
    <ligand>
        <name>Zn(2+)</name>
        <dbReference type="ChEBI" id="CHEBI:29105"/>
    </ligand>
</feature>
<dbReference type="UniPathway" id="UPA00359">
    <property type="reaction ID" value="UER00478"/>
</dbReference>
<name>A0A1G6LYJ3_9BACT</name>
<keyword evidence="8 18" id="KW-0479">Metal-binding</keyword>
<evidence type="ECO:0000256" key="12">
    <source>
        <dbReference type="ARBA" id="ARBA00023239"/>
    </source>
</evidence>
<evidence type="ECO:0000256" key="8">
    <source>
        <dbReference type="ARBA" id="ARBA00022723"/>
    </source>
</evidence>
<dbReference type="AlphaFoldDB" id="A0A1G6LYJ3"/>
<dbReference type="FunFam" id="3.10.129.10:FF:000001">
    <property type="entry name" value="3-hydroxyacyl-[acyl-carrier-protein] dehydratase FabZ"/>
    <property type="match status" value="1"/>
</dbReference>
<dbReference type="HAMAP" id="MF_00388">
    <property type="entry name" value="LpxC"/>
    <property type="match status" value="1"/>
</dbReference>
<dbReference type="Gene3D" id="3.10.129.10">
    <property type="entry name" value="Hotdog Thioesterase"/>
    <property type="match status" value="1"/>
</dbReference>
<keyword evidence="21" id="KW-1185">Reference proteome</keyword>
<evidence type="ECO:0000256" key="7">
    <source>
        <dbReference type="ARBA" id="ARBA00022556"/>
    </source>
</evidence>
<dbReference type="SUPFAM" id="SSF54637">
    <property type="entry name" value="Thioesterase/thiol ester dehydrase-isomerase"/>
    <property type="match status" value="1"/>
</dbReference>
<dbReference type="NCBIfam" id="TIGR00325">
    <property type="entry name" value="lpxC"/>
    <property type="match status" value="1"/>
</dbReference>
<dbReference type="GO" id="GO:0046872">
    <property type="term" value="F:metal ion binding"/>
    <property type="evidence" value="ECO:0007669"/>
    <property type="project" value="UniProtKB-KW"/>
</dbReference>
<keyword evidence="9 18" id="KW-0378">Hydrolase</keyword>
<dbReference type="STRING" id="1640674.SAMN05216323_103324"/>